<organism evidence="3">
    <name type="scientific">Aegilops tauschii</name>
    <name type="common">Tausch's goatgrass</name>
    <name type="synonym">Aegilops squarrosa</name>
    <dbReference type="NCBI Taxonomy" id="37682"/>
    <lineage>
        <taxon>Eukaryota</taxon>
        <taxon>Viridiplantae</taxon>
        <taxon>Streptophyta</taxon>
        <taxon>Embryophyta</taxon>
        <taxon>Tracheophyta</taxon>
        <taxon>Spermatophyta</taxon>
        <taxon>Magnoliopsida</taxon>
        <taxon>Liliopsida</taxon>
        <taxon>Poales</taxon>
        <taxon>Poaceae</taxon>
        <taxon>BOP clade</taxon>
        <taxon>Pooideae</taxon>
        <taxon>Triticodae</taxon>
        <taxon>Triticeae</taxon>
        <taxon>Triticinae</taxon>
        <taxon>Aegilops</taxon>
    </lineage>
</organism>
<feature type="region of interest" description="Disordered" evidence="1">
    <location>
        <begin position="30"/>
        <end position="49"/>
    </location>
</feature>
<dbReference type="EnsemblPlants" id="EMT27535">
    <property type="protein sequence ID" value="EMT27535"/>
    <property type="gene ID" value="F775_09252"/>
</dbReference>
<dbReference type="PROSITE" id="PS51257">
    <property type="entry name" value="PROKAR_LIPOPROTEIN"/>
    <property type="match status" value="1"/>
</dbReference>
<evidence type="ECO:0000256" key="2">
    <source>
        <dbReference type="SAM" id="SignalP"/>
    </source>
</evidence>
<feature type="chain" id="PRO_5014583650" evidence="2">
    <location>
        <begin position="29"/>
        <end position="84"/>
    </location>
</feature>
<feature type="signal peptide" evidence="2">
    <location>
        <begin position="1"/>
        <end position="28"/>
    </location>
</feature>
<protein>
    <submittedName>
        <fullName evidence="3">Uncharacterized protein</fullName>
    </submittedName>
</protein>
<feature type="region of interest" description="Disordered" evidence="1">
    <location>
        <begin position="63"/>
        <end position="84"/>
    </location>
</feature>
<accession>M8BR97</accession>
<sequence length="84" mass="8633">MASLARAARLLVVALLVVFSAAITGCHGVHREISGRPGSIPSTPRGIIPRPHIPIPCGRGLFRCPPPPRGVGGPPPHPDNGGQP</sequence>
<evidence type="ECO:0000256" key="1">
    <source>
        <dbReference type="SAM" id="MobiDB-lite"/>
    </source>
</evidence>
<feature type="compositionally biased region" description="Pro residues" evidence="1">
    <location>
        <begin position="64"/>
        <end position="78"/>
    </location>
</feature>
<evidence type="ECO:0000313" key="3">
    <source>
        <dbReference type="EnsemblPlants" id="EMT27535"/>
    </source>
</evidence>
<reference evidence="3" key="1">
    <citation type="submission" date="2015-06" db="UniProtKB">
        <authorList>
            <consortium name="EnsemblPlants"/>
        </authorList>
    </citation>
    <scope>IDENTIFICATION</scope>
</reference>
<proteinExistence type="predicted"/>
<name>M8BR97_AEGTA</name>
<keyword evidence="2" id="KW-0732">Signal</keyword>
<dbReference type="AlphaFoldDB" id="M8BR97"/>